<protein>
    <submittedName>
        <fullName evidence="3">Uncharacterized protein</fullName>
    </submittedName>
</protein>
<feature type="compositionally biased region" description="Polar residues" evidence="1">
    <location>
        <begin position="305"/>
        <end position="316"/>
    </location>
</feature>
<keyword evidence="2" id="KW-1133">Transmembrane helix</keyword>
<name>A0AAD7FDH4_9AGAR</name>
<feature type="transmembrane region" description="Helical" evidence="2">
    <location>
        <begin position="177"/>
        <end position="198"/>
    </location>
</feature>
<dbReference type="AlphaFoldDB" id="A0AAD7FDH4"/>
<feature type="transmembrane region" description="Helical" evidence="2">
    <location>
        <begin position="57"/>
        <end position="76"/>
    </location>
</feature>
<evidence type="ECO:0000256" key="1">
    <source>
        <dbReference type="SAM" id="MobiDB-lite"/>
    </source>
</evidence>
<feature type="region of interest" description="Disordered" evidence="1">
    <location>
        <begin position="278"/>
        <end position="316"/>
    </location>
</feature>
<feature type="transmembrane region" description="Helical" evidence="2">
    <location>
        <begin position="224"/>
        <end position="245"/>
    </location>
</feature>
<keyword evidence="4" id="KW-1185">Reference proteome</keyword>
<organism evidence="3 4">
    <name type="scientific">Roridomyces roridus</name>
    <dbReference type="NCBI Taxonomy" id="1738132"/>
    <lineage>
        <taxon>Eukaryota</taxon>
        <taxon>Fungi</taxon>
        <taxon>Dikarya</taxon>
        <taxon>Basidiomycota</taxon>
        <taxon>Agaricomycotina</taxon>
        <taxon>Agaricomycetes</taxon>
        <taxon>Agaricomycetidae</taxon>
        <taxon>Agaricales</taxon>
        <taxon>Marasmiineae</taxon>
        <taxon>Mycenaceae</taxon>
        <taxon>Roridomyces</taxon>
    </lineage>
</organism>
<feature type="transmembrane region" description="Helical" evidence="2">
    <location>
        <begin position="143"/>
        <end position="165"/>
    </location>
</feature>
<feature type="transmembrane region" description="Helical" evidence="2">
    <location>
        <begin position="251"/>
        <end position="274"/>
    </location>
</feature>
<accession>A0AAD7FDH4</accession>
<reference evidence="3" key="1">
    <citation type="submission" date="2023-03" db="EMBL/GenBank/DDBJ databases">
        <title>Massive genome expansion in bonnet fungi (Mycena s.s.) driven by repeated elements and novel gene families across ecological guilds.</title>
        <authorList>
            <consortium name="Lawrence Berkeley National Laboratory"/>
            <person name="Harder C.B."/>
            <person name="Miyauchi S."/>
            <person name="Viragh M."/>
            <person name="Kuo A."/>
            <person name="Thoen E."/>
            <person name="Andreopoulos B."/>
            <person name="Lu D."/>
            <person name="Skrede I."/>
            <person name="Drula E."/>
            <person name="Henrissat B."/>
            <person name="Morin E."/>
            <person name="Kohler A."/>
            <person name="Barry K."/>
            <person name="LaButti K."/>
            <person name="Morin E."/>
            <person name="Salamov A."/>
            <person name="Lipzen A."/>
            <person name="Mereny Z."/>
            <person name="Hegedus B."/>
            <person name="Baldrian P."/>
            <person name="Stursova M."/>
            <person name="Weitz H."/>
            <person name="Taylor A."/>
            <person name="Grigoriev I.V."/>
            <person name="Nagy L.G."/>
            <person name="Martin F."/>
            <person name="Kauserud H."/>
        </authorList>
    </citation>
    <scope>NUCLEOTIDE SEQUENCE</scope>
    <source>
        <strain evidence="3">9284</strain>
    </source>
</reference>
<proteinExistence type="predicted"/>
<evidence type="ECO:0000256" key="2">
    <source>
        <dbReference type="SAM" id="Phobius"/>
    </source>
</evidence>
<feature type="transmembrane region" description="Helical" evidence="2">
    <location>
        <begin position="20"/>
        <end position="45"/>
    </location>
</feature>
<dbReference type="EMBL" id="JARKIF010000030">
    <property type="protein sequence ID" value="KAJ7612584.1"/>
    <property type="molecule type" value="Genomic_DNA"/>
</dbReference>
<evidence type="ECO:0000313" key="3">
    <source>
        <dbReference type="EMBL" id="KAJ7612584.1"/>
    </source>
</evidence>
<dbReference type="Proteomes" id="UP001221142">
    <property type="component" value="Unassembled WGS sequence"/>
</dbReference>
<feature type="transmembrane region" description="Helical" evidence="2">
    <location>
        <begin position="109"/>
        <end position="131"/>
    </location>
</feature>
<sequence>MSDTNYTIDAVRFDFVCEQFFGLMIETSASFILYGFYVHYFFSTIRPLSRRITKAQIPLLIAIWVMLLLGTTHAVLGFTRDVLYFRYIQKLVRAYIPWSEDPLFRKYNILAMTQNILFAANNLLTDTFLLYRCYLIWNCDVRVILIPGMLMIAAFVPGLLQSIVLNYHFSLLESLSTFLMATVTNVLLTGLIAGRVWWMKHEVSHYTETYDSVFRTRYGTAMKIILESGALYCVTSILLTVTTPLTTGAGWYFHSILFALGWQIVNIIPTVALARGTQHSEDGESSPGEEGDHPLVFVNLGPRSANANSTQPSDVSSEVIYIRRKSGESAV</sequence>
<keyword evidence="2" id="KW-0812">Transmembrane</keyword>
<evidence type="ECO:0000313" key="4">
    <source>
        <dbReference type="Proteomes" id="UP001221142"/>
    </source>
</evidence>
<keyword evidence="2" id="KW-0472">Membrane</keyword>
<gene>
    <name evidence="3" type="ORF">FB45DRAFT_1065337</name>
</gene>
<comment type="caution">
    <text evidence="3">The sequence shown here is derived from an EMBL/GenBank/DDBJ whole genome shotgun (WGS) entry which is preliminary data.</text>
</comment>